<comment type="caution">
    <text evidence="5">The sequence shown here is derived from an EMBL/GenBank/DDBJ whole genome shotgun (WGS) entry which is preliminary data.</text>
</comment>
<keyword evidence="6" id="KW-1185">Reference proteome</keyword>
<dbReference type="InterPro" id="IPR009057">
    <property type="entry name" value="Homeodomain-like_sf"/>
</dbReference>
<feature type="compositionally biased region" description="Low complexity" evidence="3">
    <location>
        <begin position="56"/>
        <end position="67"/>
    </location>
</feature>
<dbReference type="RefSeq" id="WP_345486777.1">
    <property type="nucleotide sequence ID" value="NZ_BAAAWU010000001.1"/>
</dbReference>
<dbReference type="PANTHER" id="PTHR30055">
    <property type="entry name" value="HTH-TYPE TRANSCRIPTIONAL REGULATOR RUTR"/>
    <property type="match status" value="1"/>
</dbReference>
<feature type="DNA-binding region" description="H-T-H motif" evidence="2">
    <location>
        <begin position="98"/>
        <end position="117"/>
    </location>
</feature>
<dbReference type="EMBL" id="JBHMCT010000007">
    <property type="protein sequence ID" value="MFB9554152.1"/>
    <property type="molecule type" value="Genomic_DNA"/>
</dbReference>
<keyword evidence="1 2" id="KW-0238">DNA-binding</keyword>
<sequence>MSDSTRKPQAGRGTETDSGTDAATGAGAGKGSGTTAGAHPADAPTPTPAAVPAPTPLLSLLPTVGGPAPERADAARNRRKILDAAARIVAEEGPEAVTMNQVAHASGIGVGTVYRRFGDVSQLLWALLDDRERQFQEAYLSGPPPLGPGAPAAERLDAFLDALVDRVVEQREILLAAQTAAPTARYTSGAYLAMHTHLTLLVSHTRPTANAPLLAHLLLAPFSPSLMHHLSQDQHLSAEELKAGIRELLNLRQPAHGAQQPEPEQEPKPEPEPEQEQEQV</sequence>
<proteinExistence type="predicted"/>
<dbReference type="Pfam" id="PF00440">
    <property type="entry name" value="TetR_N"/>
    <property type="match status" value="1"/>
</dbReference>
<evidence type="ECO:0000313" key="6">
    <source>
        <dbReference type="Proteomes" id="UP001589716"/>
    </source>
</evidence>
<evidence type="ECO:0000256" key="2">
    <source>
        <dbReference type="PROSITE-ProRule" id="PRU00335"/>
    </source>
</evidence>
<feature type="compositionally biased region" description="Low complexity" evidence="3">
    <location>
        <begin position="16"/>
        <end position="25"/>
    </location>
</feature>
<feature type="region of interest" description="Disordered" evidence="3">
    <location>
        <begin position="1"/>
        <end position="72"/>
    </location>
</feature>
<accession>A0ABV5QKZ8</accession>
<dbReference type="SUPFAM" id="SSF46689">
    <property type="entry name" value="Homeodomain-like"/>
    <property type="match status" value="1"/>
</dbReference>
<gene>
    <name evidence="5" type="ORF">ACFFTP_08070</name>
</gene>
<dbReference type="InterPro" id="IPR001647">
    <property type="entry name" value="HTH_TetR"/>
</dbReference>
<feature type="compositionally biased region" description="Pro residues" evidence="3">
    <location>
        <begin position="43"/>
        <end position="55"/>
    </location>
</feature>
<evidence type="ECO:0000313" key="5">
    <source>
        <dbReference type="EMBL" id="MFB9554152.1"/>
    </source>
</evidence>
<dbReference type="Proteomes" id="UP001589716">
    <property type="component" value="Unassembled WGS sequence"/>
</dbReference>
<organism evidence="5 6">
    <name type="scientific">Streptomyces roseoviridis</name>
    <dbReference type="NCBI Taxonomy" id="67361"/>
    <lineage>
        <taxon>Bacteria</taxon>
        <taxon>Bacillati</taxon>
        <taxon>Actinomycetota</taxon>
        <taxon>Actinomycetes</taxon>
        <taxon>Kitasatosporales</taxon>
        <taxon>Streptomycetaceae</taxon>
        <taxon>Streptomyces</taxon>
    </lineage>
</organism>
<feature type="domain" description="HTH tetR-type" evidence="4">
    <location>
        <begin position="75"/>
        <end position="135"/>
    </location>
</feature>
<dbReference type="PANTHER" id="PTHR30055:SF209">
    <property type="entry name" value="POSSIBLE TRANSCRIPTIONAL REGULATORY PROTEIN (PROBABLY TETR-FAMILY)"/>
    <property type="match status" value="1"/>
</dbReference>
<dbReference type="PROSITE" id="PS50977">
    <property type="entry name" value="HTH_TETR_2"/>
    <property type="match status" value="1"/>
</dbReference>
<protein>
    <submittedName>
        <fullName evidence="5">TetR/AcrR family transcriptional regulator</fullName>
    </submittedName>
</protein>
<dbReference type="PRINTS" id="PR00455">
    <property type="entry name" value="HTHTETR"/>
</dbReference>
<feature type="region of interest" description="Disordered" evidence="3">
    <location>
        <begin position="249"/>
        <end position="280"/>
    </location>
</feature>
<evidence type="ECO:0000256" key="3">
    <source>
        <dbReference type="SAM" id="MobiDB-lite"/>
    </source>
</evidence>
<evidence type="ECO:0000256" key="1">
    <source>
        <dbReference type="ARBA" id="ARBA00023125"/>
    </source>
</evidence>
<dbReference type="Gene3D" id="1.10.357.10">
    <property type="entry name" value="Tetracycline Repressor, domain 2"/>
    <property type="match status" value="1"/>
</dbReference>
<evidence type="ECO:0000259" key="4">
    <source>
        <dbReference type="PROSITE" id="PS50977"/>
    </source>
</evidence>
<name>A0ABV5QKZ8_9ACTN</name>
<reference evidence="5 6" key="1">
    <citation type="submission" date="2024-09" db="EMBL/GenBank/DDBJ databases">
        <authorList>
            <person name="Sun Q."/>
            <person name="Mori K."/>
        </authorList>
    </citation>
    <scope>NUCLEOTIDE SEQUENCE [LARGE SCALE GENOMIC DNA]</scope>
    <source>
        <strain evidence="5 6">JCM 4414</strain>
    </source>
</reference>
<dbReference type="InterPro" id="IPR050109">
    <property type="entry name" value="HTH-type_TetR-like_transc_reg"/>
</dbReference>